<keyword evidence="4" id="KW-1185">Reference proteome</keyword>
<keyword evidence="1" id="KW-1133">Transmembrane helix</keyword>
<evidence type="ECO:0000313" key="3">
    <source>
        <dbReference type="EMBL" id="SHK00669.1"/>
    </source>
</evidence>
<dbReference type="Proteomes" id="UP000184080">
    <property type="component" value="Unassembled WGS sequence"/>
</dbReference>
<dbReference type="InterPro" id="IPR053150">
    <property type="entry name" value="Teicoplanin_resist-assoc"/>
</dbReference>
<gene>
    <name evidence="3" type="ORF">SAMN05444401_0354</name>
</gene>
<feature type="transmembrane region" description="Helical" evidence="1">
    <location>
        <begin position="92"/>
        <end position="112"/>
    </location>
</feature>
<name>A0A1M6NY43_9CLOT</name>
<reference evidence="3 4" key="1">
    <citation type="submission" date="2016-11" db="EMBL/GenBank/DDBJ databases">
        <authorList>
            <person name="Jaros S."/>
            <person name="Januszkiewicz K."/>
            <person name="Wedrychowicz H."/>
        </authorList>
    </citation>
    <scope>NUCLEOTIDE SEQUENCE [LARGE SCALE GENOMIC DNA]</scope>
    <source>
        <strain evidence="3 4">DSM 21864</strain>
    </source>
</reference>
<feature type="transmembrane region" description="Helical" evidence="1">
    <location>
        <begin position="147"/>
        <end position="170"/>
    </location>
</feature>
<dbReference type="EMBL" id="FQZO01000013">
    <property type="protein sequence ID" value="SHK00669.1"/>
    <property type="molecule type" value="Genomic_DNA"/>
</dbReference>
<dbReference type="OrthoDB" id="4822551at2"/>
<keyword evidence="1" id="KW-0812">Transmembrane</keyword>
<dbReference type="PANTHER" id="PTHR36834:SF2">
    <property type="entry name" value="MEMBRANE PROTEIN"/>
    <property type="match status" value="1"/>
</dbReference>
<keyword evidence="1" id="KW-0472">Membrane</keyword>
<dbReference type="Pfam" id="PF04892">
    <property type="entry name" value="VanZ"/>
    <property type="match status" value="1"/>
</dbReference>
<feature type="domain" description="VanZ-like" evidence="2">
    <location>
        <begin position="16"/>
        <end position="135"/>
    </location>
</feature>
<accession>A0A1M6NY43</accession>
<evidence type="ECO:0000256" key="1">
    <source>
        <dbReference type="SAM" id="Phobius"/>
    </source>
</evidence>
<organism evidence="3 4">
    <name type="scientific">Clostridium amylolyticum</name>
    <dbReference type="NCBI Taxonomy" id="1121298"/>
    <lineage>
        <taxon>Bacteria</taxon>
        <taxon>Bacillati</taxon>
        <taxon>Bacillota</taxon>
        <taxon>Clostridia</taxon>
        <taxon>Eubacteriales</taxon>
        <taxon>Clostridiaceae</taxon>
        <taxon>Clostridium</taxon>
    </lineage>
</organism>
<feature type="transmembrane region" description="Helical" evidence="1">
    <location>
        <begin position="118"/>
        <end position="135"/>
    </location>
</feature>
<dbReference type="PANTHER" id="PTHR36834">
    <property type="entry name" value="MEMBRANE PROTEIN-RELATED"/>
    <property type="match status" value="1"/>
</dbReference>
<dbReference type="InterPro" id="IPR006976">
    <property type="entry name" value="VanZ-like"/>
</dbReference>
<feature type="transmembrane region" description="Helical" evidence="1">
    <location>
        <begin position="12"/>
        <end position="33"/>
    </location>
</feature>
<evidence type="ECO:0000313" key="4">
    <source>
        <dbReference type="Proteomes" id="UP000184080"/>
    </source>
</evidence>
<dbReference type="AlphaFoldDB" id="A0A1M6NY43"/>
<dbReference type="RefSeq" id="WP_073012444.1">
    <property type="nucleotide sequence ID" value="NZ_FQZO01000013.1"/>
</dbReference>
<proteinExistence type="predicted"/>
<sequence length="172" mass="19334">MKNKESKQCRMTTCLFLVYLIVLTWIILFKMGFSIQELGHFRGINLIPFEGSVIVNNKIDFSEIYANVLVFVPFGLYISMLKSNWPFLKKVLPIAGVSLLYEVLQFILAIGASDITDFIGNTLGGIIGIGIYFVIRKIFKTENQTNKILNIIALIATICIVIFLSFLTLANA</sequence>
<protein>
    <submittedName>
        <fullName evidence="3">Glycopeptide antibiotics resistance protein</fullName>
    </submittedName>
</protein>
<evidence type="ECO:0000259" key="2">
    <source>
        <dbReference type="Pfam" id="PF04892"/>
    </source>
</evidence>
<feature type="transmembrane region" description="Helical" evidence="1">
    <location>
        <begin position="64"/>
        <end position="80"/>
    </location>
</feature>